<sequence length="38" mass="4315">MFRESVIAETTSTVEELTGKAPRSLTEWLTDNLDVFRA</sequence>
<proteinExistence type="predicted"/>
<keyword evidence="2" id="KW-1185">Reference proteome</keyword>
<reference evidence="1 2" key="1">
    <citation type="journal article" date="2015" name="Genome Announc.">
        <title>Complete Genome Sequence of Cupriavidus basilensis 4G11, Isolated from the Oak Ridge Field Research Center Site.</title>
        <authorList>
            <person name="Ray J."/>
            <person name="Waters R.J."/>
            <person name="Skerker J.M."/>
            <person name="Kuehl J.V."/>
            <person name="Price M.N."/>
            <person name="Huang J."/>
            <person name="Chakraborty R."/>
            <person name="Arkin A.P."/>
            <person name="Deutschbauer A."/>
        </authorList>
    </citation>
    <scope>NUCLEOTIDE SEQUENCE [LARGE SCALE GENOMIC DNA]</scope>
    <source>
        <strain evidence="1">4G11</strain>
    </source>
</reference>
<organism evidence="1 2">
    <name type="scientific">Cupriavidus basilensis</name>
    <dbReference type="NCBI Taxonomy" id="68895"/>
    <lineage>
        <taxon>Bacteria</taxon>
        <taxon>Pseudomonadati</taxon>
        <taxon>Pseudomonadota</taxon>
        <taxon>Betaproteobacteria</taxon>
        <taxon>Burkholderiales</taxon>
        <taxon>Burkholderiaceae</taxon>
        <taxon>Cupriavidus</taxon>
    </lineage>
</organism>
<dbReference type="EMBL" id="CP010537">
    <property type="protein sequence ID" value="AJG22490.1"/>
    <property type="molecule type" value="Genomic_DNA"/>
</dbReference>
<dbReference type="AlphaFoldDB" id="A0A0C4YIL9"/>
<dbReference type="Proteomes" id="UP000031843">
    <property type="component" value="Chromosome secondary"/>
</dbReference>
<name>A0A0C4YIL9_9BURK</name>
<dbReference type="KEGG" id="cbw:RR42_s0900"/>
<protein>
    <submittedName>
        <fullName evidence="1">Oxidoreductase</fullName>
    </submittedName>
</protein>
<gene>
    <name evidence="1" type="ORF">RR42_s0900</name>
</gene>
<evidence type="ECO:0000313" key="1">
    <source>
        <dbReference type="EMBL" id="AJG22490.1"/>
    </source>
</evidence>
<accession>A0A0C4YIL9</accession>
<evidence type="ECO:0000313" key="2">
    <source>
        <dbReference type="Proteomes" id="UP000031843"/>
    </source>
</evidence>